<keyword evidence="1" id="KW-0732">Signal</keyword>
<evidence type="ECO:0008006" key="4">
    <source>
        <dbReference type="Google" id="ProtNLM"/>
    </source>
</evidence>
<organism evidence="2 3">
    <name type="scientific">Candidatus Avibacteroides avistercoris</name>
    <dbReference type="NCBI Taxonomy" id="2840690"/>
    <lineage>
        <taxon>Bacteria</taxon>
        <taxon>Pseudomonadati</taxon>
        <taxon>Bacteroidota</taxon>
        <taxon>Bacteroidia</taxon>
        <taxon>Bacteroidales</taxon>
        <taxon>Bacteroidaceae</taxon>
        <taxon>Bacteroidaceae incertae sedis</taxon>
        <taxon>Candidatus Avibacteroides</taxon>
    </lineage>
</organism>
<evidence type="ECO:0000313" key="3">
    <source>
        <dbReference type="Proteomes" id="UP000787625"/>
    </source>
</evidence>
<sequence length="463" mass="48415">MKYLPLMAMVCTLLASANATAQENEVASFYYDDEIPGVVFGVSGNGRWAVGNDEGVVANNSFVWTRETGFTDIFGINAQGVQVQGLAARLYGIADDGTAVGVYEDGTVGLSSNPIRPGVYKDGEWTPLPTLIDLFPGDLNGYATAISADGSIICGHVPASVVTNDVLGNTVTTAGPCVPVIWVDGEIQRVDDVEYEGYGAWIQSMNADGTVMCGYADFGDGSRSPAVFKDGQLIRLIGTTPASSDPDKWEGFFEGRVYAVSPDGSRVGGYFSPIEGQVNGFVWDVPETITSTSVESDEVEYLDGIATAVDANGRVYIGGASGGNSSVVADGQTASFIDYFGITDAPHIPAAIMGISADARTFATSFVMSNQMGAVQFPMVVSFDGASGIEDEYSDGLALSYAAGHFTVEGNHGGIIVYTTGGLMVKSVGSEVSDLDLSSLGDGIYLVKVLFDGGHKVMKVVVD</sequence>
<evidence type="ECO:0000313" key="2">
    <source>
        <dbReference type="EMBL" id="HJD53205.1"/>
    </source>
</evidence>
<dbReference type="AlphaFoldDB" id="A0A9D2UIS8"/>
<reference evidence="2" key="1">
    <citation type="journal article" date="2021" name="PeerJ">
        <title>Extensive microbial diversity within the chicken gut microbiome revealed by metagenomics and culture.</title>
        <authorList>
            <person name="Gilroy R."/>
            <person name="Ravi A."/>
            <person name="Getino M."/>
            <person name="Pursley I."/>
            <person name="Horton D.L."/>
            <person name="Alikhan N.F."/>
            <person name="Baker D."/>
            <person name="Gharbi K."/>
            <person name="Hall N."/>
            <person name="Watson M."/>
            <person name="Adriaenssens E.M."/>
            <person name="Foster-Nyarko E."/>
            <person name="Jarju S."/>
            <person name="Secka A."/>
            <person name="Antonio M."/>
            <person name="Oren A."/>
            <person name="Chaudhuri R.R."/>
            <person name="La Ragione R."/>
            <person name="Hildebrand F."/>
            <person name="Pallen M.J."/>
        </authorList>
    </citation>
    <scope>NUCLEOTIDE SEQUENCE</scope>
    <source>
        <strain evidence="2">MalCec1-1739</strain>
    </source>
</reference>
<reference evidence="2" key="2">
    <citation type="submission" date="2021-04" db="EMBL/GenBank/DDBJ databases">
        <authorList>
            <person name="Gilroy R."/>
        </authorList>
    </citation>
    <scope>NUCLEOTIDE SEQUENCE</scope>
    <source>
        <strain evidence="2">MalCec1-1739</strain>
    </source>
</reference>
<protein>
    <recommendedName>
        <fullName evidence="4">T9SS C-terminal target domain-containing protein</fullName>
    </recommendedName>
</protein>
<name>A0A9D2UIS8_9BACT</name>
<feature type="signal peptide" evidence="1">
    <location>
        <begin position="1"/>
        <end position="21"/>
    </location>
</feature>
<proteinExistence type="predicted"/>
<accession>A0A9D2UIS8</accession>
<evidence type="ECO:0000256" key="1">
    <source>
        <dbReference type="SAM" id="SignalP"/>
    </source>
</evidence>
<feature type="chain" id="PRO_5038658235" description="T9SS C-terminal target domain-containing protein" evidence="1">
    <location>
        <begin position="22"/>
        <end position="463"/>
    </location>
</feature>
<comment type="caution">
    <text evidence="2">The sequence shown here is derived from an EMBL/GenBank/DDBJ whole genome shotgun (WGS) entry which is preliminary data.</text>
</comment>
<dbReference type="EMBL" id="DWUP01000123">
    <property type="protein sequence ID" value="HJD53205.1"/>
    <property type="molecule type" value="Genomic_DNA"/>
</dbReference>
<dbReference type="Proteomes" id="UP000787625">
    <property type="component" value="Unassembled WGS sequence"/>
</dbReference>
<gene>
    <name evidence="2" type="ORF">IAA93_05730</name>
</gene>